<dbReference type="InterPro" id="IPR014284">
    <property type="entry name" value="RNA_pol_sigma-70_dom"/>
</dbReference>
<accession>A0A6N9YL50</accession>
<dbReference type="SMART" id="SM00421">
    <property type="entry name" value="HTH_LUXR"/>
    <property type="match status" value="1"/>
</dbReference>
<evidence type="ECO:0000259" key="5">
    <source>
        <dbReference type="PROSITE" id="PS00622"/>
    </source>
</evidence>
<keyword evidence="2" id="KW-0805">Transcription regulation</keyword>
<dbReference type="Gene3D" id="1.10.1740.10">
    <property type="match status" value="1"/>
</dbReference>
<dbReference type="SUPFAM" id="SSF88946">
    <property type="entry name" value="Sigma2 domain of RNA polymerase sigma factors"/>
    <property type="match status" value="1"/>
</dbReference>
<dbReference type="Gene3D" id="1.10.10.10">
    <property type="entry name" value="Winged helix-like DNA-binding domain superfamily/Winged helix DNA-binding domain"/>
    <property type="match status" value="1"/>
</dbReference>
<dbReference type="EMBL" id="JAAGOB010000005">
    <property type="protein sequence ID" value="NED95672.1"/>
    <property type="molecule type" value="Genomic_DNA"/>
</dbReference>
<dbReference type="CDD" id="cd06171">
    <property type="entry name" value="Sigma70_r4"/>
    <property type="match status" value="1"/>
</dbReference>
<keyword evidence="3" id="KW-0731">Sigma factor</keyword>
<evidence type="ECO:0000256" key="4">
    <source>
        <dbReference type="ARBA" id="ARBA00023163"/>
    </source>
</evidence>
<name>A0A6N9YL50_9ACTN</name>
<gene>
    <name evidence="6" type="ORF">G1H11_10145</name>
</gene>
<dbReference type="InterPro" id="IPR013249">
    <property type="entry name" value="RNA_pol_sigma70_r4_t2"/>
</dbReference>
<dbReference type="SUPFAM" id="SSF88659">
    <property type="entry name" value="Sigma3 and sigma4 domains of RNA polymerase sigma factors"/>
    <property type="match status" value="1"/>
</dbReference>
<evidence type="ECO:0000256" key="3">
    <source>
        <dbReference type="ARBA" id="ARBA00023082"/>
    </source>
</evidence>
<dbReference type="Pfam" id="PF08281">
    <property type="entry name" value="Sigma70_r4_2"/>
    <property type="match status" value="1"/>
</dbReference>
<dbReference type="PANTHER" id="PTHR43133">
    <property type="entry name" value="RNA POLYMERASE ECF-TYPE SIGMA FACTO"/>
    <property type="match status" value="1"/>
</dbReference>
<evidence type="ECO:0000313" key="7">
    <source>
        <dbReference type="Proteomes" id="UP000469185"/>
    </source>
</evidence>
<dbReference type="AlphaFoldDB" id="A0A6N9YL50"/>
<dbReference type="InterPro" id="IPR007627">
    <property type="entry name" value="RNA_pol_sigma70_r2"/>
</dbReference>
<dbReference type="GO" id="GO:0016987">
    <property type="term" value="F:sigma factor activity"/>
    <property type="evidence" value="ECO:0007669"/>
    <property type="project" value="UniProtKB-KW"/>
</dbReference>
<dbReference type="InterPro" id="IPR013325">
    <property type="entry name" value="RNA_pol_sigma_r2"/>
</dbReference>
<dbReference type="NCBIfam" id="TIGR02937">
    <property type="entry name" value="sigma70-ECF"/>
    <property type="match status" value="1"/>
</dbReference>
<dbReference type="Pfam" id="PF04542">
    <property type="entry name" value="Sigma70_r2"/>
    <property type="match status" value="1"/>
</dbReference>
<dbReference type="PANTHER" id="PTHR43133:SF25">
    <property type="entry name" value="RNA POLYMERASE SIGMA FACTOR RFAY-RELATED"/>
    <property type="match status" value="1"/>
</dbReference>
<sequence>MVTRKARFEDLFTTESRAVLGYALRRVDGPEDAADIVAETFLVAWRRIDDVPPGREGRLWLYGVARRVCANHARGGRRRNRLAERLRADLLTYTGAGSRVGDRARDEAIDVVRSALDELDEHDRELLQLTSWEGLTATEIAEVLSLPPATVRTRLHRARKRLKARLEVQGWRAARRGVKCTERSTESACVEGDGQMPVRQKEEL</sequence>
<keyword evidence="4" id="KW-0804">Transcription</keyword>
<dbReference type="Proteomes" id="UP000469185">
    <property type="component" value="Unassembled WGS sequence"/>
</dbReference>
<dbReference type="PROSITE" id="PS00622">
    <property type="entry name" value="HTH_LUXR_1"/>
    <property type="match status" value="1"/>
</dbReference>
<dbReference type="InterPro" id="IPR013324">
    <property type="entry name" value="RNA_pol_sigma_r3/r4-like"/>
</dbReference>
<dbReference type="GO" id="GO:0003677">
    <property type="term" value="F:DNA binding"/>
    <property type="evidence" value="ECO:0007669"/>
    <property type="project" value="InterPro"/>
</dbReference>
<dbReference type="InterPro" id="IPR000792">
    <property type="entry name" value="Tscrpt_reg_LuxR_C"/>
</dbReference>
<evidence type="ECO:0000313" key="6">
    <source>
        <dbReference type="EMBL" id="NED95672.1"/>
    </source>
</evidence>
<feature type="domain" description="HTH luxR-type" evidence="5">
    <location>
        <begin position="134"/>
        <end position="161"/>
    </location>
</feature>
<evidence type="ECO:0000256" key="2">
    <source>
        <dbReference type="ARBA" id="ARBA00023015"/>
    </source>
</evidence>
<protein>
    <submittedName>
        <fullName evidence="6">RNA polymerase sigma factor</fullName>
    </submittedName>
</protein>
<keyword evidence="7" id="KW-1185">Reference proteome</keyword>
<dbReference type="InterPro" id="IPR039425">
    <property type="entry name" value="RNA_pol_sigma-70-like"/>
</dbReference>
<comment type="caution">
    <text evidence="6">The sequence shown here is derived from an EMBL/GenBank/DDBJ whole genome shotgun (WGS) entry which is preliminary data.</text>
</comment>
<dbReference type="InterPro" id="IPR036388">
    <property type="entry name" value="WH-like_DNA-bd_sf"/>
</dbReference>
<comment type="similarity">
    <text evidence="1">Belongs to the sigma-70 factor family. ECF subfamily.</text>
</comment>
<dbReference type="GO" id="GO:0006352">
    <property type="term" value="P:DNA-templated transcription initiation"/>
    <property type="evidence" value="ECO:0007669"/>
    <property type="project" value="InterPro"/>
</dbReference>
<reference evidence="6 7" key="1">
    <citation type="submission" date="2020-02" db="EMBL/GenBank/DDBJ databases">
        <authorList>
            <person name="Li X.-J."/>
            <person name="Feng X.-M."/>
        </authorList>
    </citation>
    <scope>NUCLEOTIDE SEQUENCE [LARGE SCALE GENOMIC DNA]</scope>
    <source>
        <strain evidence="6 7">CGMCC 4.7225</strain>
    </source>
</reference>
<evidence type="ECO:0000256" key="1">
    <source>
        <dbReference type="ARBA" id="ARBA00010641"/>
    </source>
</evidence>
<organism evidence="6 7">
    <name type="scientific">Phytoactinopolyspora alkaliphila</name>
    <dbReference type="NCBI Taxonomy" id="1783498"/>
    <lineage>
        <taxon>Bacteria</taxon>
        <taxon>Bacillati</taxon>
        <taxon>Actinomycetota</taxon>
        <taxon>Actinomycetes</taxon>
        <taxon>Jiangellales</taxon>
        <taxon>Jiangellaceae</taxon>
        <taxon>Phytoactinopolyspora</taxon>
    </lineage>
</organism>
<proteinExistence type="inferred from homology"/>